<comment type="similarity">
    <text evidence="1">Belongs to the UPF0213 family.</text>
</comment>
<protein>
    <submittedName>
        <fullName evidence="3">GIY-YIG nuclease family protein</fullName>
    </submittedName>
</protein>
<dbReference type="SMART" id="SM00465">
    <property type="entry name" value="GIYc"/>
    <property type="match status" value="1"/>
</dbReference>
<dbReference type="Pfam" id="PF01541">
    <property type="entry name" value="GIY-YIG"/>
    <property type="match status" value="1"/>
</dbReference>
<dbReference type="EMBL" id="JACNJZ010000062">
    <property type="protein sequence ID" value="MBC8316966.1"/>
    <property type="molecule type" value="Genomic_DNA"/>
</dbReference>
<reference evidence="3 4" key="1">
    <citation type="submission" date="2020-08" db="EMBL/GenBank/DDBJ databases">
        <title>Bridging the membrane lipid divide: bacteria of the FCB group superphylum have the potential to synthesize archaeal ether lipids.</title>
        <authorList>
            <person name="Villanueva L."/>
            <person name="Von Meijenfeldt F.A.B."/>
            <person name="Westbye A.B."/>
            <person name="Yadav S."/>
            <person name="Hopmans E.C."/>
            <person name="Dutilh B.E."/>
            <person name="Sinninghe Damste J.S."/>
        </authorList>
    </citation>
    <scope>NUCLEOTIDE SEQUENCE [LARGE SCALE GENOMIC DNA]</scope>
    <source>
        <strain evidence="3">NIOZ-UU47</strain>
    </source>
</reference>
<dbReference type="PANTHER" id="PTHR34477">
    <property type="entry name" value="UPF0213 PROTEIN YHBQ"/>
    <property type="match status" value="1"/>
</dbReference>
<accession>A0A8J6N9E5</accession>
<dbReference type="CDD" id="cd10456">
    <property type="entry name" value="GIY-YIG_UPF0213"/>
    <property type="match status" value="1"/>
</dbReference>
<dbReference type="AlphaFoldDB" id="A0A8J6N9E5"/>
<sequence>MTSDSFWHVYIVQCSDGSLYTGIAKDLQQRIKNHNSDNGGAKYTRPRRPVFLVYHEKAPDRSAAAKREHEIKKMTAAAKRTLTNTPQKI</sequence>
<proteinExistence type="inferred from homology"/>
<evidence type="ECO:0000259" key="2">
    <source>
        <dbReference type="PROSITE" id="PS50164"/>
    </source>
</evidence>
<evidence type="ECO:0000313" key="3">
    <source>
        <dbReference type="EMBL" id="MBC8316966.1"/>
    </source>
</evidence>
<organism evidence="3 4">
    <name type="scientific">Candidatus Desulfobia pelagia</name>
    <dbReference type="NCBI Taxonomy" id="2841692"/>
    <lineage>
        <taxon>Bacteria</taxon>
        <taxon>Pseudomonadati</taxon>
        <taxon>Thermodesulfobacteriota</taxon>
        <taxon>Desulfobulbia</taxon>
        <taxon>Desulfobulbales</taxon>
        <taxon>Desulfobulbaceae</taxon>
        <taxon>Candidatus Desulfobia</taxon>
    </lineage>
</organism>
<dbReference type="PROSITE" id="PS50164">
    <property type="entry name" value="GIY_YIG"/>
    <property type="match status" value="1"/>
</dbReference>
<dbReference type="SUPFAM" id="SSF82771">
    <property type="entry name" value="GIY-YIG endonuclease"/>
    <property type="match status" value="1"/>
</dbReference>
<comment type="caution">
    <text evidence="3">The sequence shown here is derived from an EMBL/GenBank/DDBJ whole genome shotgun (WGS) entry which is preliminary data.</text>
</comment>
<dbReference type="Gene3D" id="3.40.1440.10">
    <property type="entry name" value="GIY-YIG endonuclease"/>
    <property type="match status" value="1"/>
</dbReference>
<dbReference type="PANTHER" id="PTHR34477:SF1">
    <property type="entry name" value="UPF0213 PROTEIN YHBQ"/>
    <property type="match status" value="1"/>
</dbReference>
<evidence type="ECO:0000256" key="1">
    <source>
        <dbReference type="ARBA" id="ARBA00007435"/>
    </source>
</evidence>
<dbReference type="InterPro" id="IPR035901">
    <property type="entry name" value="GIY-YIG_endonuc_sf"/>
</dbReference>
<name>A0A8J6N9E5_9BACT</name>
<dbReference type="InterPro" id="IPR050190">
    <property type="entry name" value="UPF0213_domain"/>
</dbReference>
<dbReference type="InterPro" id="IPR000305">
    <property type="entry name" value="GIY-YIG_endonuc"/>
</dbReference>
<gene>
    <name evidence="3" type="ORF">H8E41_03605</name>
</gene>
<dbReference type="Proteomes" id="UP000614424">
    <property type="component" value="Unassembled WGS sequence"/>
</dbReference>
<evidence type="ECO:0000313" key="4">
    <source>
        <dbReference type="Proteomes" id="UP000614424"/>
    </source>
</evidence>
<feature type="domain" description="GIY-YIG" evidence="2">
    <location>
        <begin position="5"/>
        <end position="85"/>
    </location>
</feature>